<dbReference type="Pfam" id="PF01966">
    <property type="entry name" value="HD"/>
    <property type="match status" value="1"/>
</dbReference>
<dbReference type="OrthoDB" id="158780at2"/>
<protein>
    <recommendedName>
        <fullName evidence="1">HD domain-containing protein</fullName>
    </recommendedName>
</protein>
<dbReference type="AlphaFoldDB" id="A0A160T847"/>
<proteinExistence type="predicted"/>
<evidence type="ECO:0000313" key="3">
    <source>
        <dbReference type="Proteomes" id="UP000215027"/>
    </source>
</evidence>
<dbReference type="EMBL" id="LN890655">
    <property type="protein sequence ID" value="CUS05305.2"/>
    <property type="molecule type" value="Genomic_DNA"/>
</dbReference>
<dbReference type="SUPFAM" id="SSF109604">
    <property type="entry name" value="HD-domain/PDEase-like"/>
    <property type="match status" value="1"/>
</dbReference>
<feature type="domain" description="HD" evidence="1">
    <location>
        <begin position="49"/>
        <end position="169"/>
    </location>
</feature>
<evidence type="ECO:0000259" key="1">
    <source>
        <dbReference type="Pfam" id="PF01966"/>
    </source>
</evidence>
<evidence type="ECO:0000313" key="2">
    <source>
        <dbReference type="EMBL" id="CUS05305.2"/>
    </source>
</evidence>
<dbReference type="Proteomes" id="UP000215027">
    <property type="component" value="Chromosome I"/>
</dbReference>
<accession>A0A160T847</accession>
<dbReference type="InterPro" id="IPR003607">
    <property type="entry name" value="HD/PDEase_dom"/>
</dbReference>
<dbReference type="InterPro" id="IPR006674">
    <property type="entry name" value="HD_domain"/>
</dbReference>
<dbReference type="KEGG" id="pbf:CFX0092_A3427"/>
<reference evidence="2" key="1">
    <citation type="submission" date="2016-01" db="EMBL/GenBank/DDBJ databases">
        <authorList>
            <person name="Mcilroy J.S."/>
            <person name="Karst M S."/>
            <person name="Albertsen M."/>
        </authorList>
    </citation>
    <scope>NUCLEOTIDE SEQUENCE</scope>
    <source>
        <strain evidence="2">Cfx-K</strain>
    </source>
</reference>
<organism evidence="2 3">
    <name type="scientific">Candidatus Promineifilum breve</name>
    <dbReference type="NCBI Taxonomy" id="1806508"/>
    <lineage>
        <taxon>Bacteria</taxon>
        <taxon>Bacillati</taxon>
        <taxon>Chloroflexota</taxon>
        <taxon>Ardenticatenia</taxon>
        <taxon>Candidatus Promineifilales</taxon>
        <taxon>Candidatus Promineifilaceae</taxon>
        <taxon>Candidatus Promineifilum</taxon>
    </lineage>
</organism>
<dbReference type="Gene3D" id="1.10.3210.10">
    <property type="entry name" value="Hypothetical protein af1432"/>
    <property type="match status" value="1"/>
</dbReference>
<keyword evidence="3" id="KW-1185">Reference proteome</keyword>
<sequence>MGLAYRLRQLWANIAAGPLSAAAGAEVAALLTPAEQDLFHRFNHADQWHSVRVLRMLREAGYNHPDLLVAALLHDVGKTRYPLSAGDRTLIVVGEKLFPARAEAWGRGAADGWRRPFVARARHPEWGAELAAAAGSRPAVVELIDRHQDRPAEIVNETDCLLTYLQWADDRN</sequence>
<dbReference type="RefSeq" id="WP_157913244.1">
    <property type="nucleotide sequence ID" value="NZ_LN890655.1"/>
</dbReference>
<dbReference type="CDD" id="cd00077">
    <property type="entry name" value="HDc"/>
    <property type="match status" value="1"/>
</dbReference>
<gene>
    <name evidence="2" type="ORF">CFX0092_A3427</name>
</gene>
<name>A0A160T847_9CHLR</name>